<dbReference type="OrthoDB" id="190287at2"/>
<sequence length="134" mass="14653">MSKYLERAHEIRAIETPHHNCAQSVLMSFTQSLNLDDETAYKIATAFGGGMKSGITCGVITGGLMVLGLFDIDAPADTQALVKYFQSRHSDMLNCADLLKANAVAGGTRKPHCDALVYEMVEYVENILKERGKI</sequence>
<protein>
    <submittedName>
        <fullName evidence="1">C_GCAxxG_C_C family probable redox protein</fullName>
    </submittedName>
</protein>
<dbReference type="EMBL" id="FORI01000003">
    <property type="protein sequence ID" value="SFI62382.1"/>
    <property type="molecule type" value="Genomic_DNA"/>
</dbReference>
<dbReference type="Pfam" id="PF09719">
    <property type="entry name" value="C_GCAxxG_C_C"/>
    <property type="match status" value="1"/>
</dbReference>
<gene>
    <name evidence="1" type="ORF">SAMN04487775_103177</name>
</gene>
<dbReference type="Proteomes" id="UP000182737">
    <property type="component" value="Unassembled WGS sequence"/>
</dbReference>
<keyword evidence="2" id="KW-1185">Reference proteome</keyword>
<proteinExistence type="predicted"/>
<evidence type="ECO:0000313" key="2">
    <source>
        <dbReference type="Proteomes" id="UP000182737"/>
    </source>
</evidence>
<dbReference type="InterPro" id="IPR010181">
    <property type="entry name" value="CGCAxxGCC_motif"/>
</dbReference>
<dbReference type="AlphaFoldDB" id="A0A1I3JQ29"/>
<evidence type="ECO:0000313" key="1">
    <source>
        <dbReference type="EMBL" id="SFI62382.1"/>
    </source>
</evidence>
<reference evidence="2" key="1">
    <citation type="submission" date="2016-10" db="EMBL/GenBank/DDBJ databases">
        <authorList>
            <person name="Varghese N."/>
            <person name="Submissions S."/>
        </authorList>
    </citation>
    <scope>NUCLEOTIDE SEQUENCE [LARGE SCALE GENOMIC DNA]</scope>
    <source>
        <strain evidence="2">XBD1002</strain>
    </source>
</reference>
<accession>A0A1I3JQ29</accession>
<dbReference type="NCBIfam" id="TIGR01909">
    <property type="entry name" value="C_GCAxxG_C_C"/>
    <property type="match status" value="1"/>
</dbReference>
<dbReference type="RefSeq" id="WP_074931020.1">
    <property type="nucleotide sequence ID" value="NZ_FORI01000003.1"/>
</dbReference>
<organism evidence="1 2">
    <name type="scientific">Treponema bryantii</name>
    <dbReference type="NCBI Taxonomy" id="163"/>
    <lineage>
        <taxon>Bacteria</taxon>
        <taxon>Pseudomonadati</taxon>
        <taxon>Spirochaetota</taxon>
        <taxon>Spirochaetia</taxon>
        <taxon>Spirochaetales</taxon>
        <taxon>Treponemataceae</taxon>
        <taxon>Treponema</taxon>
    </lineage>
</organism>
<name>A0A1I3JQ29_9SPIR</name>